<evidence type="ECO:0000313" key="2">
    <source>
        <dbReference type="Proteomes" id="UP000299102"/>
    </source>
</evidence>
<gene>
    <name evidence="1" type="ORF">EVAR_53787_1</name>
</gene>
<sequence>MTSFTPASRVAITMAPKWFMTALSTISRSQLFRPRKPSTKTDAIVFTLLFASAPSRLASFSLRPLAASRVVVMTTSLPNSNCFTTHVVFPQSGTPLIHVISGTTQSFQASLEALRL</sequence>
<proteinExistence type="predicted"/>
<protein>
    <submittedName>
        <fullName evidence="1">Uncharacterized protein</fullName>
    </submittedName>
</protein>
<dbReference type="OrthoDB" id="7502796at2759"/>
<reference evidence="1 2" key="1">
    <citation type="journal article" date="2019" name="Commun. Biol.">
        <title>The bagworm genome reveals a unique fibroin gene that provides high tensile strength.</title>
        <authorList>
            <person name="Kono N."/>
            <person name="Nakamura H."/>
            <person name="Ohtoshi R."/>
            <person name="Tomita M."/>
            <person name="Numata K."/>
            <person name="Arakawa K."/>
        </authorList>
    </citation>
    <scope>NUCLEOTIDE SEQUENCE [LARGE SCALE GENOMIC DNA]</scope>
</reference>
<accession>A0A4C1XV66</accession>
<keyword evidence="2" id="KW-1185">Reference proteome</keyword>
<dbReference type="AlphaFoldDB" id="A0A4C1XV66"/>
<evidence type="ECO:0000313" key="1">
    <source>
        <dbReference type="EMBL" id="GBP67791.1"/>
    </source>
</evidence>
<dbReference type="Proteomes" id="UP000299102">
    <property type="component" value="Unassembled WGS sequence"/>
</dbReference>
<name>A0A4C1XV66_EUMVA</name>
<organism evidence="1 2">
    <name type="scientific">Eumeta variegata</name>
    <name type="common">Bagworm moth</name>
    <name type="synonym">Eumeta japonica</name>
    <dbReference type="NCBI Taxonomy" id="151549"/>
    <lineage>
        <taxon>Eukaryota</taxon>
        <taxon>Metazoa</taxon>
        <taxon>Ecdysozoa</taxon>
        <taxon>Arthropoda</taxon>
        <taxon>Hexapoda</taxon>
        <taxon>Insecta</taxon>
        <taxon>Pterygota</taxon>
        <taxon>Neoptera</taxon>
        <taxon>Endopterygota</taxon>
        <taxon>Lepidoptera</taxon>
        <taxon>Glossata</taxon>
        <taxon>Ditrysia</taxon>
        <taxon>Tineoidea</taxon>
        <taxon>Psychidae</taxon>
        <taxon>Oiketicinae</taxon>
        <taxon>Eumeta</taxon>
    </lineage>
</organism>
<dbReference type="EMBL" id="BGZK01000992">
    <property type="protein sequence ID" value="GBP67791.1"/>
    <property type="molecule type" value="Genomic_DNA"/>
</dbReference>
<comment type="caution">
    <text evidence="1">The sequence shown here is derived from an EMBL/GenBank/DDBJ whole genome shotgun (WGS) entry which is preliminary data.</text>
</comment>